<dbReference type="AlphaFoldDB" id="A0A1M7PBN0"/>
<accession>A0A1M7PBN0</accession>
<feature type="region of interest" description="Disordered" evidence="1">
    <location>
        <begin position="155"/>
        <end position="175"/>
    </location>
</feature>
<dbReference type="SMART" id="SM00903">
    <property type="entry name" value="Flavin_Reduct"/>
    <property type="match status" value="1"/>
</dbReference>
<evidence type="ECO:0000313" key="3">
    <source>
        <dbReference type="EMBL" id="SHN14324.1"/>
    </source>
</evidence>
<organism evidence="3 4">
    <name type="scientific">Cryptosporangium aurantiacum</name>
    <dbReference type="NCBI Taxonomy" id="134849"/>
    <lineage>
        <taxon>Bacteria</taxon>
        <taxon>Bacillati</taxon>
        <taxon>Actinomycetota</taxon>
        <taxon>Actinomycetes</taxon>
        <taxon>Cryptosporangiales</taxon>
        <taxon>Cryptosporangiaceae</taxon>
        <taxon>Cryptosporangium</taxon>
    </lineage>
</organism>
<reference evidence="3 4" key="1">
    <citation type="submission" date="2016-11" db="EMBL/GenBank/DDBJ databases">
        <authorList>
            <person name="Jaros S."/>
            <person name="Januszkiewicz K."/>
            <person name="Wedrychowicz H."/>
        </authorList>
    </citation>
    <scope>NUCLEOTIDE SEQUENCE [LARGE SCALE GENOMIC DNA]</scope>
    <source>
        <strain evidence="3 4">DSM 46144</strain>
    </source>
</reference>
<feature type="domain" description="Flavin reductase like" evidence="2">
    <location>
        <begin position="10"/>
        <end position="150"/>
    </location>
</feature>
<dbReference type="RefSeq" id="WP_073255750.1">
    <property type="nucleotide sequence ID" value="NZ_FRCS01000003.1"/>
</dbReference>
<feature type="compositionally biased region" description="Basic and acidic residues" evidence="1">
    <location>
        <begin position="157"/>
        <end position="175"/>
    </location>
</feature>
<gene>
    <name evidence="3" type="ORF">SAMN05443668_103177</name>
</gene>
<sequence>MTTEAFSGLVAALDPPLIVVTTAVGDERAGCLVGFHAQSSITPERYCVWLSKANHTYRVALRSDYLALHFLDTGDLSLATHFGTMSGDTVDKFADLPTETGTGGVPLLTDCPNVLVVRRSALLDEGGDHVCLPAEVVAARHGKPFTPFRLSQAAHLEPGHGNEERHGPPTERAAS</sequence>
<dbReference type="EMBL" id="FRCS01000003">
    <property type="protein sequence ID" value="SHN14324.1"/>
    <property type="molecule type" value="Genomic_DNA"/>
</dbReference>
<evidence type="ECO:0000259" key="2">
    <source>
        <dbReference type="SMART" id="SM00903"/>
    </source>
</evidence>
<dbReference type="STRING" id="134849.SAMN05443668_103177"/>
<evidence type="ECO:0000256" key="1">
    <source>
        <dbReference type="SAM" id="MobiDB-lite"/>
    </source>
</evidence>
<dbReference type="OrthoDB" id="3176898at2"/>
<name>A0A1M7PBN0_9ACTN</name>
<evidence type="ECO:0000313" key="4">
    <source>
        <dbReference type="Proteomes" id="UP000184440"/>
    </source>
</evidence>
<keyword evidence="4" id="KW-1185">Reference proteome</keyword>
<dbReference type="Pfam" id="PF01613">
    <property type="entry name" value="Flavin_Reduct"/>
    <property type="match status" value="1"/>
</dbReference>
<dbReference type="InterPro" id="IPR002563">
    <property type="entry name" value="Flavin_Rdtase-like_dom"/>
</dbReference>
<dbReference type="Gene3D" id="2.30.110.10">
    <property type="entry name" value="Electron Transport, Fmn-binding Protein, Chain A"/>
    <property type="match status" value="1"/>
</dbReference>
<protein>
    <submittedName>
        <fullName evidence="3">NADH-FMN oxidoreductase RutF, flavin reductase (DIM6/NTAB) family</fullName>
    </submittedName>
</protein>
<dbReference type="SUPFAM" id="SSF50475">
    <property type="entry name" value="FMN-binding split barrel"/>
    <property type="match status" value="1"/>
</dbReference>
<dbReference type="Proteomes" id="UP000184440">
    <property type="component" value="Unassembled WGS sequence"/>
</dbReference>
<proteinExistence type="predicted"/>
<dbReference type="GO" id="GO:0010181">
    <property type="term" value="F:FMN binding"/>
    <property type="evidence" value="ECO:0007669"/>
    <property type="project" value="InterPro"/>
</dbReference>
<dbReference type="InterPro" id="IPR012349">
    <property type="entry name" value="Split_barrel_FMN-bd"/>
</dbReference>
<dbReference type="GO" id="GO:0016646">
    <property type="term" value="F:oxidoreductase activity, acting on the CH-NH group of donors, NAD or NADP as acceptor"/>
    <property type="evidence" value="ECO:0007669"/>
    <property type="project" value="UniProtKB-ARBA"/>
</dbReference>